<gene>
    <name evidence="7" type="ORF">FSP39_002201</name>
</gene>
<accession>A0AA88YHE8</accession>
<sequence>MMPPSVGSTTAQILGIVCIVLIATAARGTGKSRHLLLCTIENDSMSMMIVGIRLPRCYYLRTIHKMHHRYHQPTAFSAAAMHPVEMLFHQVYLTSVPFLFPIHIGVYIPTLLYVYYYGMCDHSGIKMDALWPWQPSTKYHDNHHKLFHVNFGLNTCMMDWLHGTMARPDRTYGETVFGGYGKLKK</sequence>
<evidence type="ECO:0000256" key="4">
    <source>
        <dbReference type="ARBA" id="ARBA00023136"/>
    </source>
</evidence>
<comment type="subcellular location">
    <subcellularLocation>
        <location evidence="1">Membrane</location>
    </subcellularLocation>
</comment>
<evidence type="ECO:0000259" key="6">
    <source>
        <dbReference type="Pfam" id="PF04116"/>
    </source>
</evidence>
<keyword evidence="2 5" id="KW-0812">Transmembrane</keyword>
<dbReference type="InterPro" id="IPR050307">
    <property type="entry name" value="Sterol_Desaturase_Related"/>
</dbReference>
<evidence type="ECO:0000256" key="5">
    <source>
        <dbReference type="SAM" id="Phobius"/>
    </source>
</evidence>
<evidence type="ECO:0000313" key="8">
    <source>
        <dbReference type="Proteomes" id="UP001186944"/>
    </source>
</evidence>
<feature type="transmembrane region" description="Helical" evidence="5">
    <location>
        <begin position="6"/>
        <end position="26"/>
    </location>
</feature>
<evidence type="ECO:0000313" key="7">
    <source>
        <dbReference type="EMBL" id="KAK3105628.1"/>
    </source>
</evidence>
<dbReference type="GO" id="GO:0008610">
    <property type="term" value="P:lipid biosynthetic process"/>
    <property type="evidence" value="ECO:0007669"/>
    <property type="project" value="InterPro"/>
</dbReference>
<comment type="caution">
    <text evidence="7">The sequence shown here is derived from an EMBL/GenBank/DDBJ whole genome shotgun (WGS) entry which is preliminary data.</text>
</comment>
<evidence type="ECO:0000256" key="1">
    <source>
        <dbReference type="ARBA" id="ARBA00004370"/>
    </source>
</evidence>
<dbReference type="GO" id="GO:0016491">
    <property type="term" value="F:oxidoreductase activity"/>
    <property type="evidence" value="ECO:0007669"/>
    <property type="project" value="InterPro"/>
</dbReference>
<dbReference type="InterPro" id="IPR006694">
    <property type="entry name" value="Fatty_acid_hydroxylase"/>
</dbReference>
<dbReference type="PANTHER" id="PTHR11863">
    <property type="entry name" value="STEROL DESATURASE"/>
    <property type="match status" value="1"/>
</dbReference>
<keyword evidence="3 5" id="KW-1133">Transmembrane helix</keyword>
<evidence type="ECO:0000256" key="2">
    <source>
        <dbReference type="ARBA" id="ARBA00022692"/>
    </source>
</evidence>
<reference evidence="7" key="1">
    <citation type="submission" date="2019-08" db="EMBL/GenBank/DDBJ databases">
        <title>The improved chromosome-level genome for the pearl oyster Pinctada fucata martensii using PacBio sequencing and Hi-C.</title>
        <authorList>
            <person name="Zheng Z."/>
        </authorList>
    </citation>
    <scope>NUCLEOTIDE SEQUENCE</scope>
    <source>
        <strain evidence="7">ZZ-2019</strain>
        <tissue evidence="7">Adductor muscle</tissue>
    </source>
</reference>
<keyword evidence="4 5" id="KW-0472">Membrane</keyword>
<dbReference type="GO" id="GO:0005506">
    <property type="term" value="F:iron ion binding"/>
    <property type="evidence" value="ECO:0007669"/>
    <property type="project" value="InterPro"/>
</dbReference>
<name>A0AA88YHE8_PINIB</name>
<dbReference type="Pfam" id="PF04116">
    <property type="entry name" value="FA_hydroxylase"/>
    <property type="match status" value="1"/>
</dbReference>
<keyword evidence="8" id="KW-1185">Reference proteome</keyword>
<protein>
    <recommendedName>
        <fullName evidence="6">Fatty acid hydroxylase domain-containing protein</fullName>
    </recommendedName>
</protein>
<dbReference type="Proteomes" id="UP001186944">
    <property type="component" value="Unassembled WGS sequence"/>
</dbReference>
<feature type="domain" description="Fatty acid hydroxylase" evidence="6">
    <location>
        <begin position="59"/>
        <end position="164"/>
    </location>
</feature>
<dbReference type="AlphaFoldDB" id="A0AA88YHE8"/>
<organism evidence="7 8">
    <name type="scientific">Pinctada imbricata</name>
    <name type="common">Atlantic pearl-oyster</name>
    <name type="synonym">Pinctada martensii</name>
    <dbReference type="NCBI Taxonomy" id="66713"/>
    <lineage>
        <taxon>Eukaryota</taxon>
        <taxon>Metazoa</taxon>
        <taxon>Spiralia</taxon>
        <taxon>Lophotrochozoa</taxon>
        <taxon>Mollusca</taxon>
        <taxon>Bivalvia</taxon>
        <taxon>Autobranchia</taxon>
        <taxon>Pteriomorphia</taxon>
        <taxon>Pterioida</taxon>
        <taxon>Pterioidea</taxon>
        <taxon>Pteriidae</taxon>
        <taxon>Pinctada</taxon>
    </lineage>
</organism>
<evidence type="ECO:0000256" key="3">
    <source>
        <dbReference type="ARBA" id="ARBA00022989"/>
    </source>
</evidence>
<feature type="transmembrane region" description="Helical" evidence="5">
    <location>
        <begin position="98"/>
        <end position="117"/>
    </location>
</feature>
<dbReference type="EMBL" id="VSWD01000003">
    <property type="protein sequence ID" value="KAK3105628.1"/>
    <property type="molecule type" value="Genomic_DNA"/>
</dbReference>
<dbReference type="GO" id="GO:0016020">
    <property type="term" value="C:membrane"/>
    <property type="evidence" value="ECO:0007669"/>
    <property type="project" value="UniProtKB-SubCell"/>
</dbReference>
<proteinExistence type="predicted"/>